<keyword evidence="3" id="KW-1185">Reference proteome</keyword>
<sequence>MTSKKLRLVFAALAVTVTTPAAAQAAGEMTVHRDPGCGCCGVWAKQVAGQLGRKYKLVDNPARAVLVKRSGVPDALRSCHTTIIDGAVVEGHAPAADIKRFLAARPKGMKGIAVAGMPLGTPGMEAPGRKPDRYSVVAFGAGRQALFAKH</sequence>
<organism evidence="2 3">
    <name type="scientific">Sphingobium chungbukense</name>
    <dbReference type="NCBI Taxonomy" id="56193"/>
    <lineage>
        <taxon>Bacteria</taxon>
        <taxon>Pseudomonadati</taxon>
        <taxon>Pseudomonadota</taxon>
        <taxon>Alphaproteobacteria</taxon>
        <taxon>Sphingomonadales</taxon>
        <taxon>Sphingomonadaceae</taxon>
        <taxon>Sphingobium</taxon>
    </lineage>
</organism>
<dbReference type="EMBL" id="LBIC01000010">
    <property type="protein sequence ID" value="KKW90459.1"/>
    <property type="molecule type" value="Genomic_DNA"/>
</dbReference>
<dbReference type="RefSeq" id="WP_019054723.1">
    <property type="nucleotide sequence ID" value="NZ_LBIC01000010.1"/>
</dbReference>
<keyword evidence="1" id="KW-0732">Signal</keyword>
<evidence type="ECO:0000256" key="1">
    <source>
        <dbReference type="SAM" id="SignalP"/>
    </source>
</evidence>
<gene>
    <name evidence="2" type="ORF">YP76_20990</name>
</gene>
<dbReference type="AlphaFoldDB" id="A0A0M3APJ6"/>
<dbReference type="Proteomes" id="UP000033874">
    <property type="component" value="Unassembled WGS sequence"/>
</dbReference>
<proteinExistence type="predicted"/>
<evidence type="ECO:0000313" key="2">
    <source>
        <dbReference type="EMBL" id="KKW90459.1"/>
    </source>
</evidence>
<protein>
    <submittedName>
        <fullName evidence="2">Metal-binding protein</fullName>
    </submittedName>
</protein>
<feature type="chain" id="PRO_5005650492" evidence="1">
    <location>
        <begin position="24"/>
        <end position="150"/>
    </location>
</feature>
<dbReference type="PATRIC" id="fig|56193.3.peg.4409"/>
<dbReference type="STRING" id="56193.YP76_20990"/>
<comment type="caution">
    <text evidence="2">The sequence shown here is derived from an EMBL/GenBank/DDBJ whole genome shotgun (WGS) entry which is preliminary data.</text>
</comment>
<accession>A0A0M3APJ6</accession>
<reference evidence="2 3" key="1">
    <citation type="submission" date="2015-04" db="EMBL/GenBank/DDBJ databases">
        <title>Genome sequence of aromatic hydrocarbons-degrading Sphingobium chungbukense DJ77.</title>
        <authorList>
            <person name="Kim Y.-C."/>
            <person name="Chae J.-C."/>
        </authorList>
    </citation>
    <scope>NUCLEOTIDE SEQUENCE [LARGE SCALE GENOMIC DNA]</scope>
    <source>
        <strain evidence="2 3">DJ77</strain>
    </source>
</reference>
<dbReference type="Pfam" id="PF04214">
    <property type="entry name" value="DUF411"/>
    <property type="match status" value="1"/>
</dbReference>
<feature type="signal peptide" evidence="1">
    <location>
        <begin position="1"/>
        <end position="23"/>
    </location>
</feature>
<dbReference type="InterPro" id="IPR007332">
    <property type="entry name" value="DUF411"/>
</dbReference>
<name>A0A0M3APJ6_9SPHN</name>
<evidence type="ECO:0000313" key="3">
    <source>
        <dbReference type="Proteomes" id="UP000033874"/>
    </source>
</evidence>